<proteinExistence type="predicted"/>
<reference evidence="2 3" key="1">
    <citation type="submission" date="2023-07" db="EMBL/GenBank/DDBJ databases">
        <title>Genomic Encyclopedia of Type Strains, Phase IV (KMG-IV): sequencing the most valuable type-strain genomes for metagenomic binning, comparative biology and taxonomic classification.</title>
        <authorList>
            <person name="Goeker M."/>
        </authorList>
    </citation>
    <scope>NUCLEOTIDE SEQUENCE [LARGE SCALE GENOMIC DNA]</scope>
    <source>
        <strain evidence="2 3">DSM 9768</strain>
    </source>
</reference>
<comment type="caution">
    <text evidence="2">The sequence shown here is derived from an EMBL/GenBank/DDBJ whole genome shotgun (WGS) entry which is preliminary data.</text>
</comment>
<evidence type="ECO:0000313" key="2">
    <source>
        <dbReference type="EMBL" id="MDQ0255438.1"/>
    </source>
</evidence>
<feature type="transmembrane region" description="Helical" evidence="1">
    <location>
        <begin position="12"/>
        <end position="35"/>
    </location>
</feature>
<dbReference type="Proteomes" id="UP001230005">
    <property type="component" value="Unassembled WGS sequence"/>
</dbReference>
<keyword evidence="1" id="KW-1133">Transmembrane helix</keyword>
<dbReference type="EMBL" id="JAUSUG010000010">
    <property type="protein sequence ID" value="MDQ0255438.1"/>
    <property type="molecule type" value="Genomic_DNA"/>
</dbReference>
<gene>
    <name evidence="2" type="ORF">J2S74_002820</name>
</gene>
<keyword evidence="1" id="KW-0472">Membrane</keyword>
<evidence type="ECO:0000313" key="3">
    <source>
        <dbReference type="Proteomes" id="UP001230005"/>
    </source>
</evidence>
<protein>
    <submittedName>
        <fullName evidence="2">DMSO/TMAO reductase YedYZ heme-binding membrane subunit</fullName>
    </submittedName>
</protein>
<accession>A0ABT9ZW22</accession>
<keyword evidence="3" id="KW-1185">Reference proteome</keyword>
<keyword evidence="1" id="KW-0812">Transmembrane</keyword>
<sequence>MFFVEVTIMDISLVSFVGLLAAFLVFSNFMIYFIFRWVRLTNKRSLQIKLAKIARKWMKTHRTFGIISSVLILVHISLYFYFNGNFSVKAISGLIRLLRENHS</sequence>
<feature type="transmembrane region" description="Helical" evidence="1">
    <location>
        <begin position="63"/>
        <end position="82"/>
    </location>
</feature>
<organism evidence="2 3">
    <name type="scientific">Evansella vedderi</name>
    <dbReference type="NCBI Taxonomy" id="38282"/>
    <lineage>
        <taxon>Bacteria</taxon>
        <taxon>Bacillati</taxon>
        <taxon>Bacillota</taxon>
        <taxon>Bacilli</taxon>
        <taxon>Bacillales</taxon>
        <taxon>Bacillaceae</taxon>
        <taxon>Evansella</taxon>
    </lineage>
</organism>
<evidence type="ECO:0000256" key="1">
    <source>
        <dbReference type="SAM" id="Phobius"/>
    </source>
</evidence>
<name>A0ABT9ZW22_9BACI</name>